<dbReference type="OrthoDB" id="1928974at2759"/>
<feature type="region of interest" description="Disordered" evidence="1">
    <location>
        <begin position="1"/>
        <end position="321"/>
    </location>
</feature>
<dbReference type="RefSeq" id="XP_031383506.1">
    <property type="nucleotide sequence ID" value="XM_031527646.1"/>
</dbReference>
<protein>
    <submittedName>
        <fullName evidence="4">Arginine/serine-rich coiled-coil protein 2 isoform X1</fullName>
    </submittedName>
</protein>
<feature type="compositionally biased region" description="Basic and acidic residues" evidence="1">
    <location>
        <begin position="67"/>
        <end position="112"/>
    </location>
</feature>
<feature type="compositionally biased region" description="Polar residues" evidence="1">
    <location>
        <begin position="304"/>
        <end position="321"/>
    </location>
</feature>
<name>A0A6P8CQA3_PUNGR</name>
<dbReference type="PANTHER" id="PTHR22426:SF2">
    <property type="entry name" value="ARGININE_SERINE-RICH COILED-COIL PROTEIN 2"/>
    <property type="match status" value="1"/>
</dbReference>
<organism evidence="3 4">
    <name type="scientific">Punica granatum</name>
    <name type="common">Pomegranate</name>
    <dbReference type="NCBI Taxonomy" id="22663"/>
    <lineage>
        <taxon>Eukaryota</taxon>
        <taxon>Viridiplantae</taxon>
        <taxon>Streptophyta</taxon>
        <taxon>Embryophyta</taxon>
        <taxon>Tracheophyta</taxon>
        <taxon>Spermatophyta</taxon>
        <taxon>Magnoliopsida</taxon>
        <taxon>eudicotyledons</taxon>
        <taxon>Gunneridae</taxon>
        <taxon>Pentapetalae</taxon>
        <taxon>rosids</taxon>
        <taxon>malvids</taxon>
        <taxon>Myrtales</taxon>
        <taxon>Lythraceae</taxon>
        <taxon>Punica</taxon>
    </lineage>
</organism>
<keyword evidence="2" id="KW-0812">Transmembrane</keyword>
<dbReference type="Proteomes" id="UP000515151">
    <property type="component" value="Chromosome 2"/>
</dbReference>
<keyword evidence="2" id="KW-0472">Membrane</keyword>
<feature type="transmembrane region" description="Helical" evidence="2">
    <location>
        <begin position="471"/>
        <end position="489"/>
    </location>
</feature>
<feature type="compositionally biased region" description="Polar residues" evidence="1">
    <location>
        <begin position="14"/>
        <end position="24"/>
    </location>
</feature>
<dbReference type="PANTHER" id="PTHR22426">
    <property type="entry name" value="ARGININE_SERINE-RICH COILED-COIL PROTEIN 2"/>
    <property type="match status" value="1"/>
</dbReference>
<evidence type="ECO:0000256" key="2">
    <source>
        <dbReference type="SAM" id="Phobius"/>
    </source>
</evidence>
<keyword evidence="3" id="KW-1185">Reference proteome</keyword>
<proteinExistence type="predicted"/>
<dbReference type="GeneID" id="116197490"/>
<accession>A0A6P8CQA3</accession>
<reference evidence="4" key="2">
    <citation type="submission" date="2025-08" db="UniProtKB">
        <authorList>
            <consortium name="RefSeq"/>
        </authorList>
    </citation>
    <scope>IDENTIFICATION</scope>
    <source>
        <tissue evidence="4">Leaf</tissue>
    </source>
</reference>
<feature type="compositionally biased region" description="Basic and acidic residues" evidence="1">
    <location>
        <begin position="120"/>
        <end position="274"/>
    </location>
</feature>
<keyword evidence="2" id="KW-1133">Transmembrane helix</keyword>
<evidence type="ECO:0000256" key="1">
    <source>
        <dbReference type="SAM" id="MobiDB-lite"/>
    </source>
</evidence>
<sequence>MVVTEVLKIKDTSMESSPPENSSDMKAAFRKPSNDASKRNYRRRSPTDGSSSSDVELQHGHSPSSKYCKEDAVKGHDYRERKKDDDKDLTRDSSRSHHGKSGDSYRYSDRHSSRSSYSHSRHDDHRRRESDHSRSRDYMRDRDKYSRDRYESTGHRSKDKEKETSSLERQNYRDKESHRSDSVRRKSNFEESERDQTDWDRDDRGEKREYRRSSRDRRSGWDKEESKGHPTARKDRDDQKLSKEMRGFEDSGSVNDKDRFDRGFRKPLDDKSIFEGEGNSPTKKPRLFSSHGGSDLGEDVDGGKQQSQEVNGKATTQANVSASEAANNLDAAKFAAMRAAELVNRNLAGGAGYMSTEQKKKLLWGNKKSTTTEESSHHWDVSMIADPERQEKFNKLMSLRLCWYLWPIVGCEGRGEVFGTKARERRWEQPNPSREAEGAAVESREAVHSWASKKGRPDCWVRPLRIRLKSLTGHFLLNAFVGVVSLLGLCSWGGSPSVYVHGMSTTIMLLVLKKKIRY</sequence>
<gene>
    <name evidence="4" type="primary">LOC116197490</name>
</gene>
<evidence type="ECO:0000313" key="3">
    <source>
        <dbReference type="Proteomes" id="UP000515151"/>
    </source>
</evidence>
<reference evidence="3" key="1">
    <citation type="journal article" date="2020" name="Plant Biotechnol. J.">
        <title>The pomegranate (Punica granatum L.) draft genome dissects genetic divergence between soft- and hard-seeded cultivars.</title>
        <authorList>
            <person name="Luo X."/>
            <person name="Li H."/>
            <person name="Wu Z."/>
            <person name="Yao W."/>
            <person name="Zhao P."/>
            <person name="Cao D."/>
            <person name="Yu H."/>
            <person name="Li K."/>
            <person name="Poudel K."/>
            <person name="Zhao D."/>
            <person name="Zhang F."/>
            <person name="Xia X."/>
            <person name="Chen L."/>
            <person name="Wang Q."/>
            <person name="Jing D."/>
            <person name="Cao S."/>
        </authorList>
    </citation>
    <scope>NUCLEOTIDE SEQUENCE [LARGE SCALE GENOMIC DNA]</scope>
    <source>
        <strain evidence="3">cv. Tunisia</strain>
    </source>
</reference>
<evidence type="ECO:0000313" key="4">
    <source>
        <dbReference type="RefSeq" id="XP_031383506.1"/>
    </source>
</evidence>
<dbReference type="AlphaFoldDB" id="A0A6P8CQA3"/>
<feature type="compositionally biased region" description="Polar residues" evidence="1">
    <location>
        <begin position="47"/>
        <end position="65"/>
    </location>
</feature>